<gene>
    <name evidence="1" type="ORF">MLD38_017168</name>
</gene>
<dbReference type="Proteomes" id="UP001057402">
    <property type="component" value="Chromosome 5"/>
</dbReference>
<evidence type="ECO:0000313" key="2">
    <source>
        <dbReference type="Proteomes" id="UP001057402"/>
    </source>
</evidence>
<reference evidence="2" key="1">
    <citation type="journal article" date="2023" name="Front. Plant Sci.">
        <title>Chromosomal-level genome assembly of Melastoma candidum provides insights into trichome evolution.</title>
        <authorList>
            <person name="Zhong Y."/>
            <person name="Wu W."/>
            <person name="Sun C."/>
            <person name="Zou P."/>
            <person name="Liu Y."/>
            <person name="Dai S."/>
            <person name="Zhou R."/>
        </authorList>
    </citation>
    <scope>NUCLEOTIDE SEQUENCE [LARGE SCALE GENOMIC DNA]</scope>
</reference>
<dbReference type="EMBL" id="CM042884">
    <property type="protein sequence ID" value="KAI4368631.1"/>
    <property type="molecule type" value="Genomic_DNA"/>
</dbReference>
<accession>A0ACB9QSV5</accession>
<comment type="caution">
    <text evidence="1">The sequence shown here is derived from an EMBL/GenBank/DDBJ whole genome shotgun (WGS) entry which is preliminary data.</text>
</comment>
<sequence length="553" mass="63062">MYRMRAYHLLKTRTINYLKKRYSLVDIDFLEDLWVRIQDLSSHGWKLNSVPKPHLSFEAQLIDGKSHDFAPVSCPAQPALPSAQSVIGKQKHDAELKYPQRIRRLNIFPANKTEDLQPMDRFVMEEYLLDVLFHLNGCRKECAFYMVGLSVPFRYEYIMAEAIFSQLLLLPNPPLKPIYYTLVIIDLCKALPRAFPAVVAGAVRVLFEKIAIMDMECRTRLILWFAHHLSNFQFIWPWDEWACVMDLPKWAPQRLFVQEVLDREIRLSYWEKVKQSIDIAPALEALLPPKGGPNFKYDGGEGTDQSDEQRLSPNSRRCVVAQTLLDIGSKSFTHLITILERYGQVFVKLCSNEEKQVMLIDEILGNAISKTFNRIADLRKEITSLKSGIILAEESAVKAQAELETAESKLALLRQALNENEVLFLNLYGNFSSVLKDKLPEPSKAQTLRDLKSNHADEMAVDAEEPSSMEMDDQDGGPKKRLSNGETNGATYNVGENEQWCLSTLGHLKAFSRQCASEIWPHVERLDAEVPTEDVHPLVRKAVYSGLRTSGGY</sequence>
<protein>
    <submittedName>
        <fullName evidence="1">Uncharacterized protein</fullName>
    </submittedName>
</protein>
<keyword evidence="2" id="KW-1185">Reference proteome</keyword>
<organism evidence="1 2">
    <name type="scientific">Melastoma candidum</name>
    <dbReference type="NCBI Taxonomy" id="119954"/>
    <lineage>
        <taxon>Eukaryota</taxon>
        <taxon>Viridiplantae</taxon>
        <taxon>Streptophyta</taxon>
        <taxon>Embryophyta</taxon>
        <taxon>Tracheophyta</taxon>
        <taxon>Spermatophyta</taxon>
        <taxon>Magnoliopsida</taxon>
        <taxon>eudicotyledons</taxon>
        <taxon>Gunneridae</taxon>
        <taxon>Pentapetalae</taxon>
        <taxon>rosids</taxon>
        <taxon>malvids</taxon>
        <taxon>Myrtales</taxon>
        <taxon>Melastomataceae</taxon>
        <taxon>Melastomatoideae</taxon>
        <taxon>Melastomateae</taxon>
        <taxon>Melastoma</taxon>
    </lineage>
</organism>
<evidence type="ECO:0000313" key="1">
    <source>
        <dbReference type="EMBL" id="KAI4368631.1"/>
    </source>
</evidence>
<proteinExistence type="predicted"/>
<name>A0ACB9QSV5_9MYRT</name>